<feature type="domain" description="DUF6596" evidence="7">
    <location>
        <begin position="173"/>
        <end position="264"/>
    </location>
</feature>
<keyword evidence="9" id="KW-1185">Reference proteome</keyword>
<dbReference type="Gene3D" id="1.25.40.10">
    <property type="entry name" value="Tetratricopeptide repeat domain"/>
    <property type="match status" value="1"/>
</dbReference>
<dbReference type="Pfam" id="PF04542">
    <property type="entry name" value="Sigma70_r2"/>
    <property type="match status" value="1"/>
</dbReference>
<comment type="similarity">
    <text evidence="1">Belongs to the sigma-70 factor family. ECF subfamily.</text>
</comment>
<dbReference type="EMBL" id="BAABHJ010000003">
    <property type="protein sequence ID" value="GAA4604222.1"/>
    <property type="molecule type" value="Genomic_DNA"/>
</dbReference>
<reference evidence="9" key="1">
    <citation type="journal article" date="2019" name="Int. J. Syst. Evol. Microbiol.">
        <title>The Global Catalogue of Microorganisms (GCM) 10K type strain sequencing project: providing services to taxonomists for standard genome sequencing and annotation.</title>
        <authorList>
            <consortium name="The Broad Institute Genomics Platform"/>
            <consortium name="The Broad Institute Genome Sequencing Center for Infectious Disease"/>
            <person name="Wu L."/>
            <person name="Ma J."/>
        </authorList>
    </citation>
    <scope>NUCLEOTIDE SEQUENCE [LARGE SCALE GENOMIC DNA]</scope>
    <source>
        <strain evidence="9">JCM 17938</strain>
    </source>
</reference>
<dbReference type="Gene3D" id="1.10.10.10">
    <property type="entry name" value="Winged helix-like DNA-binding domain superfamily/Winged helix DNA-binding domain"/>
    <property type="match status" value="1"/>
</dbReference>
<dbReference type="SUPFAM" id="SSF88946">
    <property type="entry name" value="Sigma2 domain of RNA polymerase sigma factors"/>
    <property type="match status" value="1"/>
</dbReference>
<evidence type="ECO:0000313" key="8">
    <source>
        <dbReference type="EMBL" id="GAA4604222.1"/>
    </source>
</evidence>
<accession>A0ABP8THD3</accession>
<dbReference type="Pfam" id="PF08281">
    <property type="entry name" value="Sigma70_r4_2"/>
    <property type="match status" value="1"/>
</dbReference>
<dbReference type="InterPro" id="IPR036388">
    <property type="entry name" value="WH-like_DNA-bd_sf"/>
</dbReference>
<keyword evidence="4" id="KW-0804">Transcription</keyword>
<keyword evidence="3" id="KW-0731">Sigma factor</keyword>
<evidence type="ECO:0000259" key="5">
    <source>
        <dbReference type="Pfam" id="PF04542"/>
    </source>
</evidence>
<dbReference type="SUPFAM" id="SSF48452">
    <property type="entry name" value="TPR-like"/>
    <property type="match status" value="1"/>
</dbReference>
<dbReference type="PANTHER" id="PTHR47756">
    <property type="entry name" value="BLL6612 PROTEIN-RELATED"/>
    <property type="match status" value="1"/>
</dbReference>
<dbReference type="InterPro" id="IPR013249">
    <property type="entry name" value="RNA_pol_sigma70_r4_t2"/>
</dbReference>
<dbReference type="NCBIfam" id="TIGR02937">
    <property type="entry name" value="sigma70-ECF"/>
    <property type="match status" value="1"/>
</dbReference>
<comment type="caution">
    <text evidence="8">The sequence shown here is derived from an EMBL/GenBank/DDBJ whole genome shotgun (WGS) entry which is preliminary data.</text>
</comment>
<evidence type="ECO:0000256" key="4">
    <source>
        <dbReference type="ARBA" id="ARBA00023163"/>
    </source>
</evidence>
<dbReference type="InterPro" id="IPR013324">
    <property type="entry name" value="RNA_pol_sigma_r3/r4-like"/>
</dbReference>
<dbReference type="Gene3D" id="1.10.1740.10">
    <property type="match status" value="1"/>
</dbReference>
<feature type="domain" description="RNA polymerase sigma factor 70 region 4 type 2" evidence="6">
    <location>
        <begin position="104"/>
        <end position="155"/>
    </location>
</feature>
<keyword evidence="2" id="KW-0805">Transcription regulation</keyword>
<evidence type="ECO:0000313" key="9">
    <source>
        <dbReference type="Proteomes" id="UP001500212"/>
    </source>
</evidence>
<dbReference type="RefSeq" id="WP_345350209.1">
    <property type="nucleotide sequence ID" value="NZ_BAABHJ010000003.1"/>
</dbReference>
<evidence type="ECO:0000256" key="1">
    <source>
        <dbReference type="ARBA" id="ARBA00010641"/>
    </source>
</evidence>
<evidence type="ECO:0000259" key="6">
    <source>
        <dbReference type="Pfam" id="PF08281"/>
    </source>
</evidence>
<dbReference type="Proteomes" id="UP001500212">
    <property type="component" value="Unassembled WGS sequence"/>
</dbReference>
<protein>
    <submittedName>
        <fullName evidence="8">Sigma-70 family RNA polymerase sigma factor</fullName>
    </submittedName>
</protein>
<dbReference type="InterPro" id="IPR013325">
    <property type="entry name" value="RNA_pol_sigma_r2"/>
</dbReference>
<sequence>MNTRDAVAAAYRDERAKVLATLIRLTGDWELAEECVQDAFEAALIHWPGEGVPRRPGAWLTTTARNRALDRLRRGTVEAAKLKEVAEVPGSGDGAWDDDRLRLIFTCCHPALALDARVALTLRTVAGLTTEEIARAFLTPVTTMGQRLFRAKRKIKEAGIPYRVPPPDLLPERLAGVLGVLYLLFNEGYSGRRELAEEAIRLGRLLERLMPTETEVRGLLALMLLQHSRVDARTDHAGVLIPLEEQDRTRWHHGLIGEGVRLLTGTATPYQLQAAIAACHATAATPEETDWARIAALYERLAGLAASPFVELNRAVAVAMAEGPAAGIVLVDALSDSGALEGYHLLPATRADLLRRLGRWAEADTAYRRALALAPGEPERHYLRRRLDEVRGRIG</sequence>
<dbReference type="PANTHER" id="PTHR47756:SF2">
    <property type="entry name" value="BLL6612 PROTEIN"/>
    <property type="match status" value="1"/>
</dbReference>
<evidence type="ECO:0000259" key="7">
    <source>
        <dbReference type="Pfam" id="PF20239"/>
    </source>
</evidence>
<dbReference type="InterPro" id="IPR011990">
    <property type="entry name" value="TPR-like_helical_dom_sf"/>
</dbReference>
<dbReference type="InterPro" id="IPR007627">
    <property type="entry name" value="RNA_pol_sigma70_r2"/>
</dbReference>
<dbReference type="Pfam" id="PF20239">
    <property type="entry name" value="DUF6596"/>
    <property type="match status" value="1"/>
</dbReference>
<evidence type="ECO:0000256" key="2">
    <source>
        <dbReference type="ARBA" id="ARBA00023015"/>
    </source>
</evidence>
<dbReference type="SUPFAM" id="SSF88659">
    <property type="entry name" value="Sigma3 and sigma4 domains of RNA polymerase sigma factors"/>
    <property type="match status" value="1"/>
</dbReference>
<evidence type="ECO:0000256" key="3">
    <source>
        <dbReference type="ARBA" id="ARBA00023082"/>
    </source>
</evidence>
<dbReference type="InterPro" id="IPR046531">
    <property type="entry name" value="DUF6596"/>
</dbReference>
<dbReference type="InterPro" id="IPR014284">
    <property type="entry name" value="RNA_pol_sigma-70_dom"/>
</dbReference>
<proteinExistence type="inferred from homology"/>
<name>A0ABP8THD3_9ACTN</name>
<gene>
    <name evidence="8" type="ORF">GCM10023195_14320</name>
</gene>
<organism evidence="8 9">
    <name type="scientific">Actinoallomurus liliacearum</name>
    <dbReference type="NCBI Taxonomy" id="1080073"/>
    <lineage>
        <taxon>Bacteria</taxon>
        <taxon>Bacillati</taxon>
        <taxon>Actinomycetota</taxon>
        <taxon>Actinomycetes</taxon>
        <taxon>Streptosporangiales</taxon>
        <taxon>Thermomonosporaceae</taxon>
        <taxon>Actinoallomurus</taxon>
    </lineage>
</organism>
<feature type="domain" description="RNA polymerase sigma-70 region 2" evidence="5">
    <location>
        <begin position="11"/>
        <end position="74"/>
    </location>
</feature>